<dbReference type="HOGENOM" id="CLU_1099056_0_0_1"/>
<protein>
    <submittedName>
        <fullName evidence="2">Uncharacterized protein</fullName>
    </submittedName>
</protein>
<evidence type="ECO:0000256" key="1">
    <source>
        <dbReference type="SAM" id="Phobius"/>
    </source>
</evidence>
<keyword evidence="1" id="KW-0812">Transmembrane</keyword>
<reference evidence="3" key="1">
    <citation type="journal article" date="2011" name="Science">
        <title>The plant cell wall-decomposing machinery underlies the functional diversity of forest fungi.</title>
        <authorList>
            <person name="Eastwood D.C."/>
            <person name="Floudas D."/>
            <person name="Binder M."/>
            <person name="Majcherczyk A."/>
            <person name="Schneider P."/>
            <person name="Aerts A."/>
            <person name="Asiegbu F.O."/>
            <person name="Baker S.E."/>
            <person name="Barry K."/>
            <person name="Bendiksby M."/>
            <person name="Blumentritt M."/>
            <person name="Coutinho P.M."/>
            <person name="Cullen D."/>
            <person name="de Vries R.P."/>
            <person name="Gathman A."/>
            <person name="Goodell B."/>
            <person name="Henrissat B."/>
            <person name="Ihrmark K."/>
            <person name="Kauserud H."/>
            <person name="Kohler A."/>
            <person name="LaButti K."/>
            <person name="Lapidus A."/>
            <person name="Lavin J.L."/>
            <person name="Lee Y.-H."/>
            <person name="Lindquist E."/>
            <person name="Lilly W."/>
            <person name="Lucas S."/>
            <person name="Morin E."/>
            <person name="Murat C."/>
            <person name="Oguiza J.A."/>
            <person name="Park J."/>
            <person name="Pisabarro A.G."/>
            <person name="Riley R."/>
            <person name="Rosling A."/>
            <person name="Salamov A."/>
            <person name="Schmidt O."/>
            <person name="Schmutz J."/>
            <person name="Skrede I."/>
            <person name="Stenlid J."/>
            <person name="Wiebenga A."/>
            <person name="Xie X."/>
            <person name="Kuees U."/>
            <person name="Hibbett D.S."/>
            <person name="Hoffmeister D."/>
            <person name="Hoegberg N."/>
            <person name="Martin F."/>
            <person name="Grigoriev I.V."/>
            <person name="Watkinson S.C."/>
        </authorList>
    </citation>
    <scope>NUCLEOTIDE SEQUENCE [LARGE SCALE GENOMIC DNA]</scope>
    <source>
        <strain evidence="3">strain S7.3</strain>
    </source>
</reference>
<feature type="transmembrane region" description="Helical" evidence="1">
    <location>
        <begin position="54"/>
        <end position="74"/>
    </location>
</feature>
<organism evidence="3">
    <name type="scientific">Serpula lacrymans var. lacrymans (strain S7.3)</name>
    <name type="common">Dry rot fungus</name>
    <dbReference type="NCBI Taxonomy" id="936435"/>
    <lineage>
        <taxon>Eukaryota</taxon>
        <taxon>Fungi</taxon>
        <taxon>Dikarya</taxon>
        <taxon>Basidiomycota</taxon>
        <taxon>Agaricomycotina</taxon>
        <taxon>Agaricomycetes</taxon>
        <taxon>Agaricomycetidae</taxon>
        <taxon>Boletales</taxon>
        <taxon>Coniophorineae</taxon>
        <taxon>Serpulaceae</taxon>
        <taxon>Serpula</taxon>
    </lineage>
</organism>
<dbReference type="AlphaFoldDB" id="F8PN61"/>
<keyword evidence="1" id="KW-0472">Membrane</keyword>
<dbReference type="OMA" id="YASEWSG"/>
<keyword evidence="1" id="KW-1133">Transmembrane helix</keyword>
<sequence length="253" mass="28612">MSSVNVFEFASRVQGDKYTNIAFVAVIIINYIYTIAEEMLLTMIRYNATQDYHLCVYLGWAVTVILILRTYAVWGPSRTFLLGFSTFVTVRKRSISVSSQQLLSTLRFDICGVFNKQASSEYHVNQFIAGLTTYKGLRHFRNATSPLWFTLFVEGVLYYFLVMASTICCVILLFLHPGLGWLKLITDRLQAILHSILSCRVVLHLRAVDARVKEPTGLSLDSLHVAVPSHVHSAQFSEMADPRSAAIEEWAMS</sequence>
<name>F8PN61_SERL3</name>
<evidence type="ECO:0000313" key="2">
    <source>
        <dbReference type="EMBL" id="EGO03043.1"/>
    </source>
</evidence>
<proteinExistence type="predicted"/>
<feature type="transmembrane region" description="Helical" evidence="1">
    <location>
        <begin position="20"/>
        <end position="42"/>
    </location>
</feature>
<dbReference type="EMBL" id="GL945476">
    <property type="protein sequence ID" value="EGO03043.1"/>
    <property type="molecule type" value="Genomic_DNA"/>
</dbReference>
<gene>
    <name evidence="2" type="ORF">SERLA73DRAFT_150573</name>
</gene>
<dbReference type="Proteomes" id="UP000008063">
    <property type="component" value="Unassembled WGS sequence"/>
</dbReference>
<keyword evidence="3" id="KW-1185">Reference proteome</keyword>
<accession>F8PN61</accession>
<dbReference type="InParanoid" id="F8PN61"/>
<feature type="transmembrane region" description="Helical" evidence="1">
    <location>
        <begin position="156"/>
        <end position="175"/>
    </location>
</feature>
<evidence type="ECO:0000313" key="3">
    <source>
        <dbReference type="Proteomes" id="UP000008063"/>
    </source>
</evidence>